<evidence type="ECO:0000256" key="7">
    <source>
        <dbReference type="RuleBase" id="RU000320"/>
    </source>
</evidence>
<evidence type="ECO:0000313" key="10">
    <source>
        <dbReference type="EMBL" id="ACM93768.1"/>
    </source>
</evidence>
<evidence type="ECO:0000256" key="4">
    <source>
        <dbReference type="ARBA" id="ARBA00022989"/>
    </source>
</evidence>
<feature type="transmembrane region" description="Helical" evidence="8">
    <location>
        <begin position="854"/>
        <end position="875"/>
    </location>
</feature>
<dbReference type="Pfam" id="PF00361">
    <property type="entry name" value="Proton_antipo_M"/>
    <property type="match status" value="2"/>
</dbReference>
<evidence type="ECO:0000256" key="8">
    <source>
        <dbReference type="SAM" id="Phobius"/>
    </source>
</evidence>
<feature type="transmembrane region" description="Helical" evidence="8">
    <location>
        <begin position="568"/>
        <end position="588"/>
    </location>
</feature>
<sequence length="1161" mass="127955">MEAVVFLFLLAILALKVFALINVNDVKKSFIVASTAEVLYLGIAFLGSSALSAAILHIEYQAVFRILAFLMLYEFFNFKNSTNLQDLKGVGFNKWGAVFGFAVFGSLGVSLITSKQLILNSFTCSGMFELGYMIVAINIIQAVYLITLFEKIVFAKGENVLDKVKNILPVGIFTLAGVAVFVLPQVYLIIPKLFSNINSFHLAFGFDYHGIRGIFALIFAFIITMVFLYSFDYIKTYKTFYYSALAVLGVALIEVAMSESFESFYLFWELMTISSYLLIMHSRSDESISAAKLYFVMCIAGAYLLQLAFSNFYAFGIESFSEVKNLSLSTAILLMLGFGVKAGMVPMHKWLPVAHPEAPSSISAPLSGILTKAGIFGIIAIVYIFNFHALVFSYLLIGIGLVTLFYGEIKTLFEKDLKRLLAYSTIGQIGEIITVLGLMSTAALSGALYHIINHAVVKDLLFLSAGLLIMSAGSRNLDDLKGIGKKLPILAFPLGIGIFAISAFPPFGNFNSKFLMIFAATDTHNYLAAFGLIAGAVIGFIGMLRVFKYIFLYNSSKEFKNVGGLKLGVVYLLAFISFLLGIFPNAVLGFINQAISATIHANVIQPEFALHIPLSVTIMIIGAAVVFFFGKTSKNAGILAASFSFLAFLSVLRNSFGISEFFAALVLFMAVLNFLYAARYMDHSHKPYRFFANFMIMIIGIIGVSLSDSIYSMFFYWEIMGGWALYIALVHEEDSYSITEASKYLIYNFAGAGVIMIGLSIVMHYGSYFDVFEMMPLTSYTIFAVALLTVGFLAKAAQFPVRIDYQMHPKPAPTPISGYISSVMLKTGPFMLIMMFYLIAAGMSLTKMLAIDSIAHFAAVVGVITIIMGASFGLLTNSMKRLLIFLTVAEIGYIVAGVSLVTSEGLAGGMLHLINHMFFKDLLFLSAGAIFYKTGIDSLDKLGGIARKMPITFAVFMVAVFATAGVPMFSGFVSKWMIYHALMAKGYVFLAILTILGSVMILLVFVKFMHSAYFGKMDKSFEKIEKVDLFMSVPMIILAVLNIILGIFPYLALKPINMILETFGFNTICISATSVCMGGDNLNLFTLAAYLIAALVIGYLMFLYNKKTRKTHIFLSGVRDLSEKDLHIKSHNFYESVIELIEKIIRITKKVFGLKGGYVER</sequence>
<feature type="transmembrane region" description="Helical" evidence="8">
    <location>
        <begin position="527"/>
        <end position="547"/>
    </location>
</feature>
<feature type="transmembrane region" description="Helical" evidence="8">
    <location>
        <begin position="97"/>
        <end position="118"/>
    </location>
</feature>
<feature type="transmembrane region" description="Helical" evidence="8">
    <location>
        <begin position="690"/>
        <end position="707"/>
    </location>
</feature>
<dbReference type="eggNOG" id="COG1009">
    <property type="taxonomic scope" value="Bacteria"/>
</dbReference>
<feature type="transmembrane region" description="Helical" evidence="8">
    <location>
        <begin position="818"/>
        <end position="842"/>
    </location>
</feature>
<keyword evidence="6 8" id="KW-0472">Membrane</keyword>
<proteinExistence type="predicted"/>
<feature type="transmembrane region" description="Helical" evidence="8">
    <location>
        <begin position="210"/>
        <end position="228"/>
    </location>
</feature>
<dbReference type="KEGG" id="nam:NAMH_1062"/>
<feature type="transmembrane region" description="Helical" evidence="8">
    <location>
        <begin position="608"/>
        <end position="629"/>
    </location>
</feature>
<dbReference type="OrthoDB" id="9805769at2"/>
<dbReference type="InterPro" id="IPR052175">
    <property type="entry name" value="ComplexI-like_HydComp"/>
</dbReference>
<dbReference type="EMBL" id="CP001279">
    <property type="protein sequence ID" value="ACM93768.1"/>
    <property type="molecule type" value="Genomic_DNA"/>
</dbReference>
<gene>
    <name evidence="10" type="ordered locus">NAMH_1062</name>
</gene>
<feature type="transmembrane region" description="Helical" evidence="8">
    <location>
        <begin position="636"/>
        <end position="652"/>
    </location>
</feature>
<feature type="transmembrane region" description="Helical" evidence="8">
    <location>
        <begin position="1084"/>
        <end position="1104"/>
    </location>
</feature>
<keyword evidence="4 8" id="KW-1133">Transmembrane helix</keyword>
<evidence type="ECO:0000256" key="1">
    <source>
        <dbReference type="ARBA" id="ARBA00004651"/>
    </source>
</evidence>
<feature type="transmembrane region" description="Helical" evidence="8">
    <location>
        <begin position="986"/>
        <end position="1008"/>
    </location>
</feature>
<reference evidence="10 11" key="1">
    <citation type="journal article" date="2009" name="PLoS Genet.">
        <title>Adaptations to submarine hydrothermal environments exemplified by the genome of Nautilia profundicola.</title>
        <authorList>
            <person name="Campbell B.J."/>
            <person name="Smith J.L."/>
            <person name="Hanson T.E."/>
            <person name="Klotz M.G."/>
            <person name="Stein L.Y."/>
            <person name="Lee C.K."/>
            <person name="Wu D."/>
            <person name="Robinson J.M."/>
            <person name="Khouri H.M."/>
            <person name="Eisen J.A."/>
            <person name="Cary S.C."/>
        </authorList>
    </citation>
    <scope>NUCLEOTIDE SEQUENCE [LARGE SCALE GENOMIC DNA]</scope>
    <source>
        <strain evidence="11">ATCC BAA-1463 / DSM 18972 / AmH</strain>
    </source>
</reference>
<feature type="transmembrane region" description="Helical" evidence="8">
    <location>
        <begin position="713"/>
        <end position="732"/>
    </location>
</feature>
<evidence type="ECO:0000256" key="5">
    <source>
        <dbReference type="ARBA" id="ARBA00023002"/>
    </source>
</evidence>
<feature type="transmembrane region" description="Helical" evidence="8">
    <location>
        <begin position="744"/>
        <end position="765"/>
    </location>
</feature>
<dbReference type="GO" id="GO:0042773">
    <property type="term" value="P:ATP synthesis coupled electron transport"/>
    <property type="evidence" value="ECO:0007669"/>
    <property type="project" value="InterPro"/>
</dbReference>
<dbReference type="GO" id="GO:0008137">
    <property type="term" value="F:NADH dehydrogenase (ubiquinone) activity"/>
    <property type="evidence" value="ECO:0007669"/>
    <property type="project" value="InterPro"/>
</dbReference>
<dbReference type="RefSeq" id="WP_015902820.1">
    <property type="nucleotide sequence ID" value="NC_012115.1"/>
</dbReference>
<feature type="transmembrane region" description="Helical" evidence="8">
    <location>
        <begin position="1029"/>
        <end position="1052"/>
    </location>
</feature>
<evidence type="ECO:0000313" key="11">
    <source>
        <dbReference type="Proteomes" id="UP000000448"/>
    </source>
</evidence>
<feature type="transmembrane region" description="Helical" evidence="8">
    <location>
        <begin position="43"/>
        <end position="76"/>
    </location>
</feature>
<feature type="transmembrane region" description="Helical" evidence="8">
    <location>
        <begin position="170"/>
        <end position="190"/>
    </location>
</feature>
<feature type="transmembrane region" description="Helical" evidence="8">
    <location>
        <begin position="391"/>
        <end position="409"/>
    </location>
</feature>
<dbReference type="PANTHER" id="PTHR42682:SF4">
    <property type="entry name" value="NADH-UBIQUINONE_PLASTOQUINONE"/>
    <property type="match status" value="1"/>
</dbReference>
<evidence type="ECO:0000256" key="2">
    <source>
        <dbReference type="ARBA" id="ARBA00022475"/>
    </source>
</evidence>
<dbReference type="HOGENOM" id="CLU_265453_0_0_7"/>
<evidence type="ECO:0000256" key="3">
    <source>
        <dbReference type="ARBA" id="ARBA00022692"/>
    </source>
</evidence>
<feature type="transmembrane region" description="Helical" evidence="8">
    <location>
        <begin position="240"/>
        <end position="257"/>
    </location>
</feature>
<dbReference type="Proteomes" id="UP000000448">
    <property type="component" value="Chromosome"/>
</dbReference>
<feature type="transmembrane region" description="Helical" evidence="8">
    <location>
        <begin position="326"/>
        <end position="345"/>
    </location>
</feature>
<dbReference type="InterPro" id="IPR003918">
    <property type="entry name" value="NADH_UbQ_OxRdtase"/>
</dbReference>
<keyword evidence="2" id="KW-1003">Cell membrane</keyword>
<feature type="transmembrane region" description="Helical" evidence="8">
    <location>
        <begin position="130"/>
        <end position="149"/>
    </location>
</feature>
<feature type="domain" description="NADH:quinone oxidoreductase/Mrp antiporter transmembrane" evidence="9">
    <location>
        <begin position="707"/>
        <end position="1000"/>
    </location>
</feature>
<protein>
    <submittedName>
        <fullName evidence="10">CooM</fullName>
    </submittedName>
</protein>
<feature type="transmembrane region" description="Helical" evidence="8">
    <location>
        <begin position="366"/>
        <end position="385"/>
    </location>
</feature>
<keyword evidence="11" id="KW-1185">Reference proteome</keyword>
<evidence type="ECO:0000256" key="6">
    <source>
        <dbReference type="ARBA" id="ARBA00023136"/>
    </source>
</evidence>
<name>B9LA03_NAUPA</name>
<comment type="subcellular location">
    <subcellularLocation>
        <location evidence="1">Cell membrane</location>
        <topology evidence="1">Multi-pass membrane protein</topology>
    </subcellularLocation>
    <subcellularLocation>
        <location evidence="7">Membrane</location>
        <topology evidence="7">Multi-pass membrane protein</topology>
    </subcellularLocation>
</comment>
<feature type="domain" description="NADH:quinone oxidoreductase/Mrp antiporter transmembrane" evidence="9">
    <location>
        <begin position="260"/>
        <end position="535"/>
    </location>
</feature>
<evidence type="ECO:0000259" key="9">
    <source>
        <dbReference type="Pfam" id="PF00361"/>
    </source>
</evidence>
<dbReference type="eggNOG" id="COG0651">
    <property type="taxonomic scope" value="Bacteria"/>
</dbReference>
<dbReference type="PRINTS" id="PR01437">
    <property type="entry name" value="NUOXDRDTASE4"/>
</dbReference>
<keyword evidence="3 7" id="KW-0812">Transmembrane</keyword>
<feature type="transmembrane region" description="Helical" evidence="8">
    <location>
        <begin position="421"/>
        <end position="448"/>
    </location>
</feature>
<feature type="transmembrane region" description="Helical" evidence="8">
    <location>
        <begin position="658"/>
        <end position="678"/>
    </location>
</feature>
<feature type="transmembrane region" description="Helical" evidence="8">
    <location>
        <begin position="777"/>
        <end position="797"/>
    </location>
</feature>
<feature type="transmembrane region" description="Helical" evidence="8">
    <location>
        <begin position="913"/>
        <end position="932"/>
    </location>
</feature>
<dbReference type="GO" id="GO:0016491">
    <property type="term" value="F:oxidoreductase activity"/>
    <property type="evidence" value="ECO:0007669"/>
    <property type="project" value="UniProtKB-KW"/>
</dbReference>
<feature type="transmembrane region" description="Helical" evidence="8">
    <location>
        <begin position="953"/>
        <end position="974"/>
    </location>
</feature>
<keyword evidence="5" id="KW-0560">Oxidoreductase</keyword>
<dbReference type="GO" id="GO:0005886">
    <property type="term" value="C:plasma membrane"/>
    <property type="evidence" value="ECO:0007669"/>
    <property type="project" value="UniProtKB-SubCell"/>
</dbReference>
<feature type="transmembrane region" description="Helical" evidence="8">
    <location>
        <begin position="293"/>
        <end position="314"/>
    </location>
</feature>
<dbReference type="PANTHER" id="PTHR42682">
    <property type="entry name" value="HYDROGENASE-4 COMPONENT F"/>
    <property type="match status" value="1"/>
</dbReference>
<dbReference type="InterPro" id="IPR001750">
    <property type="entry name" value="ND/Mrp_TM"/>
</dbReference>
<dbReference type="STRING" id="598659.NAMH_1062"/>
<accession>B9LA03</accession>
<dbReference type="AlphaFoldDB" id="B9LA03"/>
<feature type="transmembrane region" description="Helical" evidence="8">
    <location>
        <begin position="489"/>
        <end position="507"/>
    </location>
</feature>
<feature type="transmembrane region" description="Helical" evidence="8">
    <location>
        <begin position="882"/>
        <end position="901"/>
    </location>
</feature>
<organism evidence="10 11">
    <name type="scientific">Nautilia profundicola (strain ATCC BAA-1463 / DSM 18972 / AmH)</name>
    <dbReference type="NCBI Taxonomy" id="598659"/>
    <lineage>
        <taxon>Bacteria</taxon>
        <taxon>Pseudomonadati</taxon>
        <taxon>Campylobacterota</taxon>
        <taxon>Epsilonproteobacteria</taxon>
        <taxon>Nautiliales</taxon>
        <taxon>Nautiliaceae</taxon>
        <taxon>Nautilia</taxon>
    </lineage>
</organism>